<protein>
    <submittedName>
        <fullName evidence="2">Uncharacterized protein</fullName>
    </submittedName>
</protein>
<accession>A0A507QVG4</accession>
<gene>
    <name evidence="2" type="ORF">MPDQ_007659</name>
</gene>
<dbReference type="EMBL" id="VIFY01000084">
    <property type="protein sequence ID" value="TQB71259.1"/>
    <property type="molecule type" value="Genomic_DNA"/>
</dbReference>
<feature type="coiled-coil region" evidence="1">
    <location>
        <begin position="95"/>
        <end position="122"/>
    </location>
</feature>
<keyword evidence="3" id="KW-1185">Reference proteome</keyword>
<comment type="caution">
    <text evidence="2">The sequence shown here is derived from an EMBL/GenBank/DDBJ whole genome shotgun (WGS) entry which is preliminary data.</text>
</comment>
<proteinExistence type="predicted"/>
<evidence type="ECO:0000313" key="2">
    <source>
        <dbReference type="EMBL" id="TQB71259.1"/>
    </source>
</evidence>
<evidence type="ECO:0000256" key="1">
    <source>
        <dbReference type="SAM" id="Coils"/>
    </source>
</evidence>
<dbReference type="AlphaFoldDB" id="A0A507QVG4"/>
<sequence length="131" mass="15313">MANRDPENPNMIEAGHLFCVRCFRRLVRFAYDQLEADREATPDFISRFPCRYLLGPRRRSCWWCALVGHTCELFPTLELRLHASRLDRAFLRGSNRRILSALAELEEAFAEFEATQRSLRRQAQHPSVTST</sequence>
<reference evidence="2 3" key="1">
    <citation type="submission" date="2019-06" db="EMBL/GenBank/DDBJ databases">
        <title>Wine fermentation using esterase from Monascus purpureus.</title>
        <authorList>
            <person name="Geng C."/>
            <person name="Zhang Y."/>
        </authorList>
    </citation>
    <scope>NUCLEOTIDE SEQUENCE [LARGE SCALE GENOMIC DNA]</scope>
    <source>
        <strain evidence="2">HQ1</strain>
    </source>
</reference>
<name>A0A507QVG4_MONPU</name>
<keyword evidence="1" id="KW-0175">Coiled coil</keyword>
<dbReference type="Proteomes" id="UP000319663">
    <property type="component" value="Unassembled WGS sequence"/>
</dbReference>
<organism evidence="2 3">
    <name type="scientific">Monascus purpureus</name>
    <name type="common">Red mold</name>
    <name type="synonym">Monascus anka</name>
    <dbReference type="NCBI Taxonomy" id="5098"/>
    <lineage>
        <taxon>Eukaryota</taxon>
        <taxon>Fungi</taxon>
        <taxon>Dikarya</taxon>
        <taxon>Ascomycota</taxon>
        <taxon>Pezizomycotina</taxon>
        <taxon>Eurotiomycetes</taxon>
        <taxon>Eurotiomycetidae</taxon>
        <taxon>Eurotiales</taxon>
        <taxon>Aspergillaceae</taxon>
        <taxon>Monascus</taxon>
    </lineage>
</organism>
<evidence type="ECO:0000313" key="3">
    <source>
        <dbReference type="Proteomes" id="UP000319663"/>
    </source>
</evidence>